<dbReference type="GO" id="GO:0052170">
    <property type="term" value="P:symbiont-mediated suppression of host innate immune response"/>
    <property type="evidence" value="ECO:0007669"/>
    <property type="project" value="UniProtKB-KW"/>
</dbReference>
<evidence type="ECO:0000256" key="16">
    <source>
        <dbReference type="ARBA" id="ARBA00023280"/>
    </source>
</evidence>
<dbReference type="Gene3D" id="3.30.160.330">
    <property type="match status" value="1"/>
</dbReference>
<evidence type="ECO:0000256" key="6">
    <source>
        <dbReference type="ARBA" id="ARBA00022723"/>
    </source>
</evidence>
<evidence type="ECO:0000256" key="15">
    <source>
        <dbReference type="ARBA" id="ARBA00023258"/>
    </source>
</evidence>
<dbReference type="GO" id="GO:0003700">
    <property type="term" value="F:DNA-binding transcription factor activity"/>
    <property type="evidence" value="ECO:0007669"/>
    <property type="project" value="UniProtKB-UniRule"/>
</dbReference>
<comment type="domain">
    <text evidence="18">The E7 terminal domain is an intrinsically disordered domain, whose flexibility and conformational transitions confer target adaptability to the oncoprotein. It allows adaptation to a variety of protein targets and exposes the PEST degradation sequence that regulates its turnover in the cell.</text>
</comment>
<dbReference type="GO" id="GO:0008270">
    <property type="term" value="F:zinc ion binding"/>
    <property type="evidence" value="ECO:0007669"/>
    <property type="project" value="UniProtKB-KW"/>
</dbReference>
<proteinExistence type="inferred from homology"/>
<dbReference type="GO" id="GO:0019904">
    <property type="term" value="F:protein domain specific binding"/>
    <property type="evidence" value="ECO:0007669"/>
    <property type="project" value="UniProtKB-UniRule"/>
</dbReference>
<evidence type="ECO:0000256" key="9">
    <source>
        <dbReference type="ARBA" id="ARBA00022833"/>
    </source>
</evidence>
<dbReference type="GO" id="GO:0039645">
    <property type="term" value="P:symbiont-mediated perturbation of host cell cycle G1/S transition checkpoint"/>
    <property type="evidence" value="ECO:0007669"/>
    <property type="project" value="UniProtKB-UniRule"/>
</dbReference>
<comment type="function">
    <text evidence="19">E7 protein has both transforming and trans-activating activities.</text>
</comment>
<feature type="short sequence motif" description="Nuclear export signal" evidence="18">
    <location>
        <begin position="68"/>
        <end position="76"/>
    </location>
</feature>
<reference evidence="20" key="1">
    <citation type="submission" date="2018-09" db="EMBL/GenBank/DDBJ databases">
        <title>Complete genome of LwPV1, a novel papillomavirus species in the Costa Rica tree ocelot Leopardus wiedii.</title>
        <authorList>
            <person name="Alberti A."/>
            <person name="Doltz G."/>
            <person name="Lecis R."/>
        </authorList>
    </citation>
    <scope>NUCLEOTIDE SEQUENCE</scope>
</reference>
<dbReference type="GO" id="GO:0030430">
    <property type="term" value="C:host cell cytoplasm"/>
    <property type="evidence" value="ECO:0007669"/>
    <property type="project" value="UniProtKB-SubCell"/>
</dbReference>
<dbReference type="GO" id="GO:0039502">
    <property type="term" value="P:symbiont-mediated suppression of host type I interferon-mediated signaling pathway"/>
    <property type="evidence" value="ECO:0007669"/>
    <property type="project" value="UniProtKB-UniRule"/>
</dbReference>
<evidence type="ECO:0000256" key="13">
    <source>
        <dbReference type="ARBA" id="ARBA00023163"/>
    </source>
</evidence>
<evidence type="ECO:0000256" key="2">
    <source>
        <dbReference type="ARBA" id="ARBA00022518"/>
    </source>
</evidence>
<name>A0A3S8V2N9_9PAPI</name>
<evidence type="ECO:0000256" key="10">
    <source>
        <dbReference type="ARBA" id="ARBA00023015"/>
    </source>
</evidence>
<comment type="subunit">
    <text evidence="18">Homodimer. Homooligomer. Interacts with host RB1; this interaction induces dissociation of RB1-E2F1 complex thereby disrupting RB1 activity. Interacts with host EP300; this interaction represses EP300 transcriptional activity. Interacts with protein E2; this interaction inhibits E7 oncogenic activity. Interacts with host TMEM173/STING; this interaction impairs the ability of TMEM173/STING to sense cytosolic DNA and promote the production of type I interferon (IFN-alpha and IFN-beta).</text>
</comment>
<sequence length="94" mass="10309">MIGVAPSISDIVLTDLPSADPIDLYCHEEMPPEEEEPVEARDAYIVAADCGVCERRVRFLCLASPEDIRTFQQLLFSLSPICLQCADSKLSHGG</sequence>
<dbReference type="Pfam" id="PF00527">
    <property type="entry name" value="E7"/>
    <property type="match status" value="1"/>
</dbReference>
<evidence type="ECO:0000256" key="19">
    <source>
        <dbReference type="PIRNR" id="PIRNR003407"/>
    </source>
</evidence>
<evidence type="ECO:0000256" key="12">
    <source>
        <dbReference type="ARBA" id="ARBA00023159"/>
    </source>
</evidence>
<keyword evidence="15" id="KW-0922">Interferon antiviral system evasion</keyword>
<comment type="subcellular location">
    <subcellularLocation>
        <location evidence="18">Host cytoplasm</location>
    </subcellularLocation>
    <subcellularLocation>
        <location evidence="18">Host nucleus</location>
    </subcellularLocation>
    <text evidence="18">Predominantly found in the host nucleus.</text>
</comment>
<evidence type="ECO:0000256" key="4">
    <source>
        <dbReference type="ARBA" id="ARBA00022581"/>
    </source>
</evidence>
<keyword evidence="9 18" id="KW-0862">Zinc</keyword>
<keyword evidence="11 18" id="KW-0238">DNA-binding</keyword>
<gene>
    <name evidence="18 20" type="primary">E7</name>
</gene>
<comment type="PTM">
    <text evidence="18">Highly phosphorylated.</text>
</comment>
<feature type="short sequence motif" description="LXCXE motif; interaction with host RB1 and TMEM173/STING" evidence="18">
    <location>
        <begin position="24"/>
        <end position="28"/>
    </location>
</feature>
<keyword evidence="17 18" id="KW-1078">G1/S host cell cycle checkpoint dysregulation by virus</keyword>
<keyword evidence="14 18" id="KW-1035">Host cytoplasm</keyword>
<dbReference type="GO" id="GO:0003677">
    <property type="term" value="F:DNA binding"/>
    <property type="evidence" value="ECO:0007669"/>
    <property type="project" value="UniProtKB-UniRule"/>
</dbReference>
<comment type="caution">
    <text evidence="18">Lacks conserved residue(s) required for the propagation of feature annotation.</text>
</comment>
<keyword evidence="13 18" id="KW-0804">Transcription</keyword>
<evidence type="ECO:0000256" key="5">
    <source>
        <dbReference type="ARBA" id="ARBA00022632"/>
    </source>
</evidence>
<evidence type="ECO:0000256" key="14">
    <source>
        <dbReference type="ARBA" id="ARBA00023200"/>
    </source>
</evidence>
<dbReference type="HAMAP" id="MF_04004">
    <property type="entry name" value="PPV_E7"/>
    <property type="match status" value="1"/>
</dbReference>
<evidence type="ECO:0000256" key="3">
    <source>
        <dbReference type="ARBA" id="ARBA00022562"/>
    </source>
</evidence>
<keyword evidence="12 18" id="KW-0010">Activator</keyword>
<keyword evidence="10 18" id="KW-0805">Transcription regulation</keyword>
<dbReference type="GO" id="GO:0006351">
    <property type="term" value="P:DNA-templated transcription"/>
    <property type="evidence" value="ECO:0007669"/>
    <property type="project" value="UniProtKB-UniRule"/>
</dbReference>
<dbReference type="GO" id="GO:0042025">
    <property type="term" value="C:host cell nucleus"/>
    <property type="evidence" value="ECO:0007669"/>
    <property type="project" value="UniProtKB-SubCell"/>
</dbReference>
<dbReference type="PIRSF" id="PIRSF003407">
    <property type="entry name" value="Papvi_E7"/>
    <property type="match status" value="1"/>
</dbReference>
<dbReference type="EMBL" id="MH910493">
    <property type="protein sequence ID" value="AZL94138.1"/>
    <property type="molecule type" value="Genomic_DNA"/>
</dbReference>
<evidence type="ECO:0000256" key="18">
    <source>
        <dbReference type="HAMAP-Rule" id="MF_04004"/>
    </source>
</evidence>
<comment type="similarity">
    <text evidence="18 19">Belongs to the papillomaviridae E7 protein family.</text>
</comment>
<keyword evidence="7 18" id="KW-0863">Zinc-finger</keyword>
<keyword evidence="2 18" id="KW-0244">Early protein</keyword>
<keyword evidence="8 18" id="KW-1114">Inhibition of host interferon signaling pathway by virus</keyword>
<dbReference type="Proteomes" id="UP001229235">
    <property type="component" value="Segment"/>
</dbReference>
<keyword evidence="16 18" id="KW-0899">Viral immunoevasion</keyword>
<evidence type="ECO:0000313" key="21">
    <source>
        <dbReference type="Proteomes" id="UP001229235"/>
    </source>
</evidence>
<evidence type="ECO:0000256" key="8">
    <source>
        <dbReference type="ARBA" id="ARBA00022830"/>
    </source>
</evidence>
<organism evidence="20 21">
    <name type="scientific">Leopardus wiedii papillomavirus type 1</name>
    <dbReference type="NCBI Taxonomy" id="2495531"/>
    <lineage>
        <taxon>Viruses</taxon>
        <taxon>Monodnaviria</taxon>
        <taxon>Shotokuvirae</taxon>
        <taxon>Cossaviricota</taxon>
        <taxon>Papovaviricetes</taxon>
        <taxon>Zurhausenvirales</taxon>
        <taxon>Papillomaviridae</taxon>
    </lineage>
</organism>
<evidence type="ECO:0000256" key="1">
    <source>
        <dbReference type="ARBA" id="ARBA00022504"/>
    </source>
</evidence>
<comment type="function">
    <text evidence="18">Plays a role in viral genome replication by driving entry of quiescent cells into the cell cycle. Stimulation of progression from G1 to S phase allows the virus to efficiently use the cellular DNA replicating machinery to achieve viral genome replication. E7 protein has both transforming and trans-activating activities. Induces the disassembly of the E2F1 transcription factor from RB1, with subsequent transcriptional activation of E2F1-regulated S-phase genes. Interferes with host histone deacetylation mediated by HDAC1 and HDAC2, leading to transcription activation. Plays also a role in the inhibition of both antiviral and antiproliferative functions of host interferon alpha. Interaction with host TMEM173/STING impairs the ability of TMEM173/STING to sense cytosolic DNA and promote the production of type I interferon (IFN-alpha and IFN-beta).</text>
</comment>
<keyword evidence="6 18" id="KW-0479">Metal-binding</keyword>
<keyword evidence="3 18" id="KW-1048">Host nucleus</keyword>
<evidence type="ECO:0000256" key="7">
    <source>
        <dbReference type="ARBA" id="ARBA00022771"/>
    </source>
</evidence>
<keyword evidence="4 18" id="KW-0945">Host-virus interaction</keyword>
<evidence type="ECO:0000256" key="17">
    <source>
        <dbReference type="ARBA" id="ARBA00023309"/>
    </source>
</evidence>
<accession>A0A3S8V2N9</accession>
<dbReference type="SUPFAM" id="SSF161234">
    <property type="entry name" value="E7 C-terminal domain-like"/>
    <property type="match status" value="1"/>
</dbReference>
<evidence type="ECO:0000313" key="20">
    <source>
        <dbReference type="EMBL" id="AZL94138.1"/>
    </source>
</evidence>
<dbReference type="InterPro" id="IPR000148">
    <property type="entry name" value="Papilloma_E7"/>
</dbReference>
<protein>
    <recommendedName>
        <fullName evidence="18 19">Protein E7</fullName>
    </recommendedName>
</protein>
<keyword evidence="1 18" id="KW-1121">Modulation of host cell cycle by virus</keyword>
<evidence type="ECO:0000256" key="11">
    <source>
        <dbReference type="ARBA" id="ARBA00023125"/>
    </source>
</evidence>
<keyword evidence="5 18" id="KW-1090">Inhibition of host innate immune response by virus</keyword>